<protein>
    <submittedName>
        <fullName evidence="1">Uncharacterized protein</fullName>
    </submittedName>
</protein>
<dbReference type="KEGG" id="gfe:Gferi_05080"/>
<dbReference type="Gene3D" id="2.60.40.1640">
    <property type="entry name" value="Conserved domain protein"/>
    <property type="match status" value="1"/>
</dbReference>
<accession>A0A1D8GDJ6</accession>
<proteinExistence type="predicted"/>
<dbReference type="EMBL" id="CP017269">
    <property type="protein sequence ID" value="AOT68983.1"/>
    <property type="molecule type" value="Genomic_DNA"/>
</dbReference>
<evidence type="ECO:0000313" key="1">
    <source>
        <dbReference type="EMBL" id="AOT68983.1"/>
    </source>
</evidence>
<dbReference type="STRING" id="1424294.Gferi_05080"/>
<sequence>MTFGKLDEKATKLIVTPKIYFSTNRGEVSFDEKGNETKLEPIQTMEDREVILEDIVVELH</sequence>
<reference evidence="1 2" key="1">
    <citation type="submission" date="2016-09" db="EMBL/GenBank/DDBJ databases">
        <title>Genomic analysis reveals versatility of anaerobic energy metabolism of Geosporobacter ferrireducens IRF9 of phylum Firmicutes.</title>
        <authorList>
            <person name="Kim S.-J."/>
        </authorList>
    </citation>
    <scope>NUCLEOTIDE SEQUENCE [LARGE SCALE GENOMIC DNA]</scope>
    <source>
        <strain evidence="1 2">IRF9</strain>
    </source>
</reference>
<dbReference type="OrthoDB" id="2541898at2"/>
<dbReference type="Proteomes" id="UP000095743">
    <property type="component" value="Chromosome"/>
</dbReference>
<evidence type="ECO:0000313" key="2">
    <source>
        <dbReference type="Proteomes" id="UP000095743"/>
    </source>
</evidence>
<keyword evidence="2" id="KW-1185">Reference proteome</keyword>
<dbReference type="AlphaFoldDB" id="A0A1D8GDJ6"/>
<gene>
    <name evidence="1" type="ORF">Gferi_05080</name>
</gene>
<organism evidence="1 2">
    <name type="scientific">Geosporobacter ferrireducens</name>
    <dbReference type="NCBI Taxonomy" id="1424294"/>
    <lineage>
        <taxon>Bacteria</taxon>
        <taxon>Bacillati</taxon>
        <taxon>Bacillota</taxon>
        <taxon>Clostridia</taxon>
        <taxon>Peptostreptococcales</taxon>
        <taxon>Thermotaleaceae</taxon>
        <taxon>Geosporobacter</taxon>
    </lineage>
</organism>
<name>A0A1D8GDJ6_9FIRM</name>
<dbReference type="RefSeq" id="WP_069974549.1">
    <property type="nucleotide sequence ID" value="NZ_CP017269.1"/>
</dbReference>